<reference evidence="1 2" key="1">
    <citation type="journal article" date="2021" name="BMC Genomics">
        <title>Datura genome reveals duplications of psychoactive alkaloid biosynthetic genes and high mutation rate following tissue culture.</title>
        <authorList>
            <person name="Rajewski A."/>
            <person name="Carter-House D."/>
            <person name="Stajich J."/>
            <person name="Litt A."/>
        </authorList>
    </citation>
    <scope>NUCLEOTIDE SEQUENCE [LARGE SCALE GENOMIC DNA]</scope>
    <source>
        <strain evidence="1">AR-01</strain>
    </source>
</reference>
<accession>A0ABS8T1B6</accession>
<proteinExistence type="predicted"/>
<comment type="caution">
    <text evidence="1">The sequence shown here is derived from an EMBL/GenBank/DDBJ whole genome shotgun (WGS) entry which is preliminary data.</text>
</comment>
<gene>
    <name evidence="1" type="ORF">HAX54_000676</name>
</gene>
<keyword evidence="2" id="KW-1185">Reference proteome</keyword>
<name>A0ABS8T1B6_DATST</name>
<sequence length="144" mass="16087">MDLDRGLPLSTPASMFVYVPLMIRVPTWNSSHPLGHDHIVLCFEYRPILSGVYSPLHPSSERCQNVLSSFFWSFLLFFSPGGNRARRISGHNSVVVTPELFVQVLRFTLYANGRSYDGSNALLVLILPVSSEITTAVGIAYRDI</sequence>
<evidence type="ECO:0000313" key="1">
    <source>
        <dbReference type="EMBL" id="MCD7465134.1"/>
    </source>
</evidence>
<organism evidence="1 2">
    <name type="scientific">Datura stramonium</name>
    <name type="common">Jimsonweed</name>
    <name type="synonym">Common thornapple</name>
    <dbReference type="NCBI Taxonomy" id="4076"/>
    <lineage>
        <taxon>Eukaryota</taxon>
        <taxon>Viridiplantae</taxon>
        <taxon>Streptophyta</taxon>
        <taxon>Embryophyta</taxon>
        <taxon>Tracheophyta</taxon>
        <taxon>Spermatophyta</taxon>
        <taxon>Magnoliopsida</taxon>
        <taxon>eudicotyledons</taxon>
        <taxon>Gunneridae</taxon>
        <taxon>Pentapetalae</taxon>
        <taxon>asterids</taxon>
        <taxon>lamiids</taxon>
        <taxon>Solanales</taxon>
        <taxon>Solanaceae</taxon>
        <taxon>Solanoideae</taxon>
        <taxon>Datureae</taxon>
        <taxon>Datura</taxon>
    </lineage>
</organism>
<protein>
    <submittedName>
        <fullName evidence="1">Uncharacterized protein</fullName>
    </submittedName>
</protein>
<dbReference type="Proteomes" id="UP000823775">
    <property type="component" value="Unassembled WGS sequence"/>
</dbReference>
<evidence type="ECO:0000313" key="2">
    <source>
        <dbReference type="Proteomes" id="UP000823775"/>
    </source>
</evidence>
<dbReference type="EMBL" id="JACEIK010001020">
    <property type="protein sequence ID" value="MCD7465134.1"/>
    <property type="molecule type" value="Genomic_DNA"/>
</dbReference>